<protein>
    <submittedName>
        <fullName evidence="1">Uncharacterized protein</fullName>
    </submittedName>
</protein>
<dbReference type="Proteomes" id="UP000063063">
    <property type="component" value="Chromosome 7"/>
</dbReference>
<dbReference type="FunFam" id="3.40.140.10:FF:000125">
    <property type="entry name" value="Hypothetical_protein"/>
    <property type="match status" value="1"/>
</dbReference>
<organism evidence="1 2">
    <name type="scientific">Leishmania panamensis</name>
    <dbReference type="NCBI Taxonomy" id="5679"/>
    <lineage>
        <taxon>Eukaryota</taxon>
        <taxon>Discoba</taxon>
        <taxon>Euglenozoa</taxon>
        <taxon>Kinetoplastea</taxon>
        <taxon>Metakinetoplastina</taxon>
        <taxon>Trypanosomatida</taxon>
        <taxon>Trypanosomatidae</taxon>
        <taxon>Leishmaniinae</taxon>
        <taxon>Leishmania</taxon>
        <taxon>Leishmania guyanensis species complex</taxon>
    </lineage>
</organism>
<dbReference type="eggNOG" id="ENOG502S377">
    <property type="taxonomic scope" value="Eukaryota"/>
</dbReference>
<keyword evidence="2" id="KW-1185">Reference proteome</keyword>
<reference evidence="1 2" key="1">
    <citation type="journal article" date="2015" name="Sci. Rep.">
        <title>The genome of Leishmania panamensis: insights into genomics of the L. (Viannia) subgenus.</title>
        <authorList>
            <person name="Llanes A."/>
            <person name="Restrepo C.M."/>
            <person name="Vecchio G.D."/>
            <person name="Anguizola F.J."/>
            <person name="Lleonart R."/>
        </authorList>
    </citation>
    <scope>NUCLEOTIDE SEQUENCE [LARGE SCALE GENOMIC DNA]</scope>
    <source>
        <strain evidence="1 2">MHOM/PA/94/PSC-1</strain>
    </source>
</reference>
<dbReference type="AlphaFoldDB" id="A0A088RIZ0"/>
<dbReference type="RefSeq" id="XP_010704077.1">
    <property type="nucleotide sequence ID" value="XM_010705775.1"/>
</dbReference>
<evidence type="ECO:0000313" key="2">
    <source>
        <dbReference type="Proteomes" id="UP000063063"/>
    </source>
</evidence>
<dbReference type="KEGG" id="lpan:LPMP_070690"/>
<evidence type="ECO:0000313" key="1">
    <source>
        <dbReference type="EMBL" id="AIN95755.1"/>
    </source>
</evidence>
<accession>A0A088RIZ0</accession>
<dbReference type="VEuPathDB" id="TriTrypDB:LPMP_070690"/>
<dbReference type="EMBL" id="CP009376">
    <property type="protein sequence ID" value="AIN95755.1"/>
    <property type="molecule type" value="Genomic_DNA"/>
</dbReference>
<dbReference type="VEuPathDB" id="TriTrypDB:LPAL13_070012100"/>
<gene>
    <name evidence="1" type="ORF">LPMP_070690</name>
</gene>
<name>A0A088RIZ0_LEIPA</name>
<dbReference type="GeneID" id="22572404"/>
<sequence>MYAGFPRLNVTEAQEAVDLDFELANEKGCVKATELLVPKVVNLSFPAVCALLYNARTATSSRNIFGSVIGLQLQDVVEVTDVKINPSIDIEEDDRMTEEERMERVRKERKLLDVDKAIFENMYNQENLDTNVIGQFVISSARFNPFSTRTMRKLQELHRESLPAILLTYDPFRTGLLGRPHIRAYTPTAAYYKYDSLVSTERGYQRRRSLAQYAKESGVTKEGVLHEIPVKLEVDAFHRLNLMNLQPTSIGDSFKAIQSMAVSNYMEALLSSIRNNTDQLKQKLDYEGNIKDNGNVPVGQDAETMLLMKHVRDQTDHLDALCDSTLLYSSMLRDL</sequence>
<dbReference type="Gene3D" id="3.40.140.10">
    <property type="entry name" value="Cytidine Deaminase, domain 2"/>
    <property type="match status" value="1"/>
</dbReference>
<dbReference type="OrthoDB" id="10265695at2759"/>
<proteinExistence type="predicted"/>